<reference evidence="6 7" key="1">
    <citation type="submission" date="2015-04" db="EMBL/GenBank/DDBJ databases">
        <authorList>
            <person name="Syromyatnikov M.Y."/>
            <person name="Popov V.N."/>
        </authorList>
    </citation>
    <scope>NUCLEOTIDE SEQUENCE [LARGE SCALE GENOMIC DNA]</scope>
    <source>
        <strain evidence="6">WF-38-12</strain>
    </source>
</reference>
<dbReference type="OMA" id="REMAIHF"/>
<name>A0A0U1LKP8_TALIS</name>
<dbReference type="Proteomes" id="UP000054383">
    <property type="component" value="Unassembled WGS sequence"/>
</dbReference>
<evidence type="ECO:0000256" key="4">
    <source>
        <dbReference type="ARBA" id="ARBA00023242"/>
    </source>
</evidence>
<evidence type="ECO:0000256" key="1">
    <source>
        <dbReference type="ARBA" id="ARBA00023015"/>
    </source>
</evidence>
<dbReference type="GO" id="GO:0008270">
    <property type="term" value="F:zinc ion binding"/>
    <property type="evidence" value="ECO:0007669"/>
    <property type="project" value="InterPro"/>
</dbReference>
<dbReference type="Gene3D" id="4.10.240.10">
    <property type="entry name" value="Zn(2)-C6 fungal-type DNA-binding domain"/>
    <property type="match status" value="1"/>
</dbReference>
<gene>
    <name evidence="6" type="ORF">PISL3812_00025</name>
</gene>
<dbReference type="PANTHER" id="PTHR38111">
    <property type="entry name" value="ZN(2)-C6 FUNGAL-TYPE DOMAIN-CONTAINING PROTEIN-RELATED"/>
    <property type="match status" value="1"/>
</dbReference>
<sequence length="478" mass="53903">MMDPPCLTCRVRKKACDRAKPQCKTCIKANRRCGGYVSRENTVFVNLNPRSIAKPLKPIIGKAITSAKQAKEISVMRHDNDYTVSLRILDLSLGDFQNHFTVLWTKFHDKYGRTPDVWSAGVAKLGLQNRALDMALISLATMRMSISESSNEYRIFSLSAYSASLQMFRRLLQDSKKGRCHSHLVVTSLIFTLFEGAQQAPTKIYNSGWAGHLKGTLALMQGQPPESFRGAGLLSVFRRTREMAIHFALSNRVSIFLARPEWMSLPWGEITKTPRDQLHDIAVNMTTVYAFLPEISKVVFSDETKITKIQVICRQLGAQLMKWQATHVKMDIFNSWENCSGESLDKEIDIFYPFQDSFPKEEYTFLVAEFAAMSLLLVLAELKILQKASLLSPEDLDGKKAQKLEELSRKCGFLEGKLREVLCLPCFGQAISELPGLTEGRCRSLLPTWALAQCSPIAENGQIDWWDSLALRLIYGIG</sequence>
<accession>A0A0U1LKP8</accession>
<proteinExistence type="predicted"/>
<dbReference type="InterPro" id="IPR036864">
    <property type="entry name" value="Zn2-C6_fun-type_DNA-bd_sf"/>
</dbReference>
<dbReference type="GO" id="GO:0003677">
    <property type="term" value="F:DNA binding"/>
    <property type="evidence" value="ECO:0007669"/>
    <property type="project" value="UniProtKB-KW"/>
</dbReference>
<feature type="domain" description="Zn(2)-C6 fungal-type" evidence="5">
    <location>
        <begin position="5"/>
        <end position="33"/>
    </location>
</feature>
<evidence type="ECO:0000313" key="6">
    <source>
        <dbReference type="EMBL" id="CRG82681.1"/>
    </source>
</evidence>
<keyword evidence="7" id="KW-1185">Reference proteome</keyword>
<dbReference type="InterPro" id="IPR053178">
    <property type="entry name" value="Osmoadaptation_assoc"/>
</dbReference>
<dbReference type="OrthoDB" id="4491390at2759"/>
<evidence type="ECO:0000259" key="5">
    <source>
        <dbReference type="PROSITE" id="PS50048"/>
    </source>
</evidence>
<keyword evidence="2" id="KW-0238">DNA-binding</keyword>
<evidence type="ECO:0000313" key="7">
    <source>
        <dbReference type="Proteomes" id="UP000054383"/>
    </source>
</evidence>
<dbReference type="SUPFAM" id="SSF57701">
    <property type="entry name" value="Zn2/Cys6 DNA-binding domain"/>
    <property type="match status" value="1"/>
</dbReference>
<evidence type="ECO:0000256" key="3">
    <source>
        <dbReference type="ARBA" id="ARBA00023163"/>
    </source>
</evidence>
<dbReference type="STRING" id="28573.A0A0U1LKP8"/>
<dbReference type="InterPro" id="IPR001138">
    <property type="entry name" value="Zn2Cys6_DnaBD"/>
</dbReference>
<organism evidence="6 7">
    <name type="scientific">Talaromyces islandicus</name>
    <name type="common">Penicillium islandicum</name>
    <dbReference type="NCBI Taxonomy" id="28573"/>
    <lineage>
        <taxon>Eukaryota</taxon>
        <taxon>Fungi</taxon>
        <taxon>Dikarya</taxon>
        <taxon>Ascomycota</taxon>
        <taxon>Pezizomycotina</taxon>
        <taxon>Eurotiomycetes</taxon>
        <taxon>Eurotiomycetidae</taxon>
        <taxon>Eurotiales</taxon>
        <taxon>Trichocomaceae</taxon>
        <taxon>Talaromyces</taxon>
        <taxon>Talaromyces sect. Islandici</taxon>
    </lineage>
</organism>
<dbReference type="CDD" id="cd00067">
    <property type="entry name" value="GAL4"/>
    <property type="match status" value="1"/>
</dbReference>
<dbReference type="AlphaFoldDB" id="A0A0U1LKP8"/>
<dbReference type="GO" id="GO:0000981">
    <property type="term" value="F:DNA-binding transcription factor activity, RNA polymerase II-specific"/>
    <property type="evidence" value="ECO:0007669"/>
    <property type="project" value="InterPro"/>
</dbReference>
<protein>
    <submittedName>
        <fullName evidence="6">Transcriptional regulatory protein moc3</fullName>
    </submittedName>
</protein>
<evidence type="ECO:0000256" key="2">
    <source>
        <dbReference type="ARBA" id="ARBA00023125"/>
    </source>
</evidence>
<keyword evidence="3" id="KW-0804">Transcription</keyword>
<dbReference type="Pfam" id="PF11951">
    <property type="entry name" value="Fungal_trans_2"/>
    <property type="match status" value="1"/>
</dbReference>
<dbReference type="InterPro" id="IPR021858">
    <property type="entry name" value="Fun_TF"/>
</dbReference>
<dbReference type="PROSITE" id="PS50048">
    <property type="entry name" value="ZN2_CY6_FUNGAL_2"/>
    <property type="match status" value="1"/>
</dbReference>
<keyword evidence="4" id="KW-0539">Nucleus</keyword>
<dbReference type="EMBL" id="CVMT01000001">
    <property type="protein sequence ID" value="CRG82681.1"/>
    <property type="molecule type" value="Genomic_DNA"/>
</dbReference>
<dbReference type="Pfam" id="PF00172">
    <property type="entry name" value="Zn_clus"/>
    <property type="match status" value="1"/>
</dbReference>
<keyword evidence="1" id="KW-0805">Transcription regulation</keyword>